<feature type="chain" id="PRO_5023095706" evidence="2">
    <location>
        <begin position="33"/>
        <end position="483"/>
    </location>
</feature>
<dbReference type="GO" id="GO:0005886">
    <property type="term" value="C:plasma membrane"/>
    <property type="evidence" value="ECO:0007669"/>
    <property type="project" value="UniProtKB-SubCell"/>
</dbReference>
<dbReference type="Pfam" id="PF02321">
    <property type="entry name" value="OEP"/>
    <property type="match status" value="2"/>
</dbReference>
<dbReference type="KEGG" id="pacr:FXN63_21620"/>
<keyword evidence="2" id="KW-0472">Membrane</keyword>
<evidence type="ECO:0000313" key="4">
    <source>
        <dbReference type="Proteomes" id="UP000325161"/>
    </source>
</evidence>
<dbReference type="SUPFAM" id="SSF56954">
    <property type="entry name" value="Outer membrane efflux proteins (OEP)"/>
    <property type="match status" value="1"/>
</dbReference>
<protein>
    <submittedName>
        <fullName evidence="3">Efflux transporter outer membrane subunit</fullName>
    </submittedName>
</protein>
<evidence type="ECO:0000256" key="2">
    <source>
        <dbReference type="RuleBase" id="RU362097"/>
    </source>
</evidence>
<dbReference type="PROSITE" id="PS51257">
    <property type="entry name" value="PROKAR_LIPOPROTEIN"/>
    <property type="match status" value="1"/>
</dbReference>
<keyword evidence="4" id="KW-1185">Reference proteome</keyword>
<dbReference type="InterPro" id="IPR010131">
    <property type="entry name" value="MdtP/NodT-like"/>
</dbReference>
<evidence type="ECO:0000256" key="1">
    <source>
        <dbReference type="ARBA" id="ARBA00007613"/>
    </source>
</evidence>
<keyword evidence="2" id="KW-0564">Palmitate</keyword>
<dbReference type="PANTHER" id="PTHR30203:SF29">
    <property type="entry name" value="PROTEIN CYAE"/>
    <property type="match status" value="1"/>
</dbReference>
<evidence type="ECO:0000313" key="3">
    <source>
        <dbReference type="EMBL" id="QEI08149.1"/>
    </source>
</evidence>
<dbReference type="Gene3D" id="2.20.200.10">
    <property type="entry name" value="Outer membrane efflux proteins (OEP)"/>
    <property type="match status" value="1"/>
</dbReference>
<keyword evidence="2" id="KW-0449">Lipoprotein</keyword>
<dbReference type="NCBIfam" id="TIGR01845">
    <property type="entry name" value="outer_NodT"/>
    <property type="match status" value="1"/>
</dbReference>
<feature type="signal peptide" evidence="2">
    <location>
        <begin position="1"/>
        <end position="32"/>
    </location>
</feature>
<reference evidence="3 4" key="1">
    <citation type="submission" date="2019-08" db="EMBL/GenBank/DDBJ databases">
        <title>Amphibian skin-associated Pigmentiphaga: genome sequence and occurrence across geography and hosts.</title>
        <authorList>
            <person name="Bletz M.C."/>
            <person name="Bunk B."/>
            <person name="Sproeer C."/>
            <person name="Biwer P."/>
            <person name="Reiter S."/>
            <person name="Rabemananjara F.C.E."/>
            <person name="Schulz S."/>
            <person name="Overmann J."/>
            <person name="Vences M."/>
        </authorList>
    </citation>
    <scope>NUCLEOTIDE SEQUENCE [LARGE SCALE GENOMIC DNA]</scope>
    <source>
        <strain evidence="3 4">Mada1488</strain>
    </source>
</reference>
<dbReference type="EMBL" id="CP043046">
    <property type="protein sequence ID" value="QEI08149.1"/>
    <property type="molecule type" value="Genomic_DNA"/>
</dbReference>
<keyword evidence="2" id="KW-0812">Transmembrane</keyword>
<dbReference type="Gene3D" id="1.20.1600.10">
    <property type="entry name" value="Outer membrane efflux proteins (OEP)"/>
    <property type="match status" value="1"/>
</dbReference>
<comment type="subcellular location">
    <subcellularLocation>
        <location evidence="2">Cell membrane</location>
        <topology evidence="2">Lipid-anchor</topology>
    </subcellularLocation>
</comment>
<keyword evidence="2" id="KW-1134">Transmembrane beta strand</keyword>
<dbReference type="OrthoDB" id="9770517at2"/>
<dbReference type="PANTHER" id="PTHR30203">
    <property type="entry name" value="OUTER MEMBRANE CATION EFFLUX PROTEIN"/>
    <property type="match status" value="1"/>
</dbReference>
<accession>A0A5C0B095</accession>
<organism evidence="3 4">
    <name type="scientific">Pigmentiphaga aceris</name>
    <dbReference type="NCBI Taxonomy" id="1940612"/>
    <lineage>
        <taxon>Bacteria</taxon>
        <taxon>Pseudomonadati</taxon>
        <taxon>Pseudomonadota</taxon>
        <taxon>Betaproteobacteria</taxon>
        <taxon>Burkholderiales</taxon>
        <taxon>Alcaligenaceae</taxon>
        <taxon>Pigmentiphaga</taxon>
    </lineage>
</organism>
<comment type="similarity">
    <text evidence="1 2">Belongs to the outer membrane factor (OMF) (TC 1.B.17) family.</text>
</comment>
<dbReference type="GO" id="GO:0015562">
    <property type="term" value="F:efflux transmembrane transporter activity"/>
    <property type="evidence" value="ECO:0007669"/>
    <property type="project" value="InterPro"/>
</dbReference>
<proteinExistence type="inferred from homology"/>
<gene>
    <name evidence="3" type="ORF">FXN63_21620</name>
</gene>
<dbReference type="RefSeq" id="WP_148817443.1">
    <property type="nucleotide sequence ID" value="NZ_CP043046.1"/>
</dbReference>
<dbReference type="AlphaFoldDB" id="A0A5C0B095"/>
<dbReference type="Proteomes" id="UP000325161">
    <property type="component" value="Chromosome"/>
</dbReference>
<name>A0A5C0B095_9BURK</name>
<keyword evidence="2" id="KW-0732">Signal</keyword>
<dbReference type="InterPro" id="IPR003423">
    <property type="entry name" value="OMP_efflux"/>
</dbReference>
<sequence length="483" mass="50925">MILRLSSFAFGDCLSPRLPVTACLALLLTACAAPSMPPTEAPVTPPAGWYAPVPHDGSLDQLGQWWGSLQDPLLVELIVAAESASGTLAQARSRIEQARATRVSAGAALGPSVDGAANASRGFSQQTLGVATIAQGTIQASWETDLFGGNRAARDAAQARFEGAQAQWHDARVSVAAETADRYFTLRSCGDTLAVMRDDAGSRSETSRLTTLSADAGFQSPANAELARASAAEASGRLTQQRAQCDTEVKTLVGLTDLPEPMLREKLMQAPTRIVTPFAVPEVPAQLLAQRPDIYALERDVAAASADVGTAEAARYPSLRLTGSIGSGLVRTQGVNTTSATWSIGPLELNVPLFDGGRRAADAAAARARYEEAVALYRVKVRDAVREVEQALVALQSSIDRSADAQAAADGYRAAFVAAEASYRGGLGSLIEMEDVRRTALAAQMNVVTLQRERISAWISLYRAMGGGWTRPTLPTQAGKSSQ</sequence>